<dbReference type="SMART" id="SM00530">
    <property type="entry name" value="HTH_XRE"/>
    <property type="match status" value="1"/>
</dbReference>
<dbReference type="EMBL" id="BK015041">
    <property type="protein sequence ID" value="DAD88442.1"/>
    <property type="molecule type" value="Genomic_DNA"/>
</dbReference>
<dbReference type="NCBIfam" id="TIGR02607">
    <property type="entry name" value="antidote_HigA"/>
    <property type="match status" value="1"/>
</dbReference>
<evidence type="ECO:0000256" key="1">
    <source>
        <dbReference type="ARBA" id="ARBA00023125"/>
    </source>
</evidence>
<dbReference type="InterPro" id="IPR010982">
    <property type="entry name" value="Lambda_DNA-bd_dom_sf"/>
</dbReference>
<keyword evidence="1" id="KW-0238">DNA-binding</keyword>
<dbReference type="Gene3D" id="1.10.260.40">
    <property type="entry name" value="lambda repressor-like DNA-binding domains"/>
    <property type="match status" value="1"/>
</dbReference>
<reference evidence="3" key="1">
    <citation type="journal article" date="2021" name="Proc. Natl. Acad. Sci. U.S.A.">
        <title>A Catalog of Tens of Thousands of Viruses from Human Metagenomes Reveals Hidden Associations with Chronic Diseases.</title>
        <authorList>
            <person name="Tisza M.J."/>
            <person name="Buck C.B."/>
        </authorList>
    </citation>
    <scope>NUCLEOTIDE SEQUENCE</scope>
    <source>
        <strain evidence="3">Cttxo15</strain>
    </source>
</reference>
<dbReference type="PANTHER" id="PTHR36924">
    <property type="entry name" value="ANTITOXIN HIGA-1"/>
    <property type="match status" value="1"/>
</dbReference>
<name>A0A8S5N2E7_9CAUD</name>
<dbReference type="SUPFAM" id="SSF47413">
    <property type="entry name" value="lambda repressor-like DNA-binding domains"/>
    <property type="match status" value="1"/>
</dbReference>
<dbReference type="Pfam" id="PF01381">
    <property type="entry name" value="HTH_3"/>
    <property type="match status" value="1"/>
</dbReference>
<sequence length="101" mass="11245">MERLPIAFHPGEDLLEAIEAKGWTQRQFAQLIGISAPYLSDIIKGRRSITASLAVRIGAAFGTSAEVWLNLQSNYDLFVAEKEEAERIATVHEKIKELAYA</sequence>
<evidence type="ECO:0000313" key="3">
    <source>
        <dbReference type="EMBL" id="DAD88442.1"/>
    </source>
</evidence>
<dbReference type="PROSITE" id="PS50943">
    <property type="entry name" value="HTH_CROC1"/>
    <property type="match status" value="1"/>
</dbReference>
<proteinExistence type="predicted"/>
<dbReference type="PANTHER" id="PTHR36924:SF1">
    <property type="entry name" value="ANTITOXIN HIGA-1"/>
    <property type="match status" value="1"/>
</dbReference>
<dbReference type="CDD" id="cd00093">
    <property type="entry name" value="HTH_XRE"/>
    <property type="match status" value="1"/>
</dbReference>
<evidence type="ECO:0000259" key="2">
    <source>
        <dbReference type="PROSITE" id="PS50943"/>
    </source>
</evidence>
<dbReference type="InterPro" id="IPR001387">
    <property type="entry name" value="Cro/C1-type_HTH"/>
</dbReference>
<dbReference type="GO" id="GO:0003677">
    <property type="term" value="F:DNA binding"/>
    <property type="evidence" value="ECO:0007669"/>
    <property type="project" value="UniProtKB-KW"/>
</dbReference>
<dbReference type="InterPro" id="IPR013430">
    <property type="entry name" value="Toxin_antidote_HigA"/>
</dbReference>
<protein>
    <submittedName>
        <fullName evidence="3">Plasmid maintenance system antidote protein</fullName>
    </submittedName>
</protein>
<feature type="domain" description="HTH cro/C1-type" evidence="2">
    <location>
        <begin position="14"/>
        <end position="68"/>
    </location>
</feature>
<organism evidence="3">
    <name type="scientific">Podoviridae sp. cttxo15</name>
    <dbReference type="NCBI Taxonomy" id="2826584"/>
    <lineage>
        <taxon>Viruses</taxon>
        <taxon>Duplodnaviria</taxon>
        <taxon>Heunggongvirae</taxon>
        <taxon>Uroviricota</taxon>
        <taxon>Caudoviricetes</taxon>
    </lineage>
</organism>
<accession>A0A8S5N2E7</accession>